<comment type="subcellular location">
    <subcellularLocation>
        <location evidence="1">Cell outer membrane</location>
        <topology evidence="1">Multi-pass membrane protein</topology>
    </subcellularLocation>
</comment>
<dbReference type="Pfam" id="PF07715">
    <property type="entry name" value="Plug"/>
    <property type="match status" value="1"/>
</dbReference>
<evidence type="ECO:0000313" key="8">
    <source>
        <dbReference type="EMBL" id="KAA6326360.1"/>
    </source>
</evidence>
<evidence type="ECO:0000256" key="1">
    <source>
        <dbReference type="ARBA" id="ARBA00004571"/>
    </source>
</evidence>
<evidence type="ECO:0000256" key="5">
    <source>
        <dbReference type="ARBA" id="ARBA00023136"/>
    </source>
</evidence>
<dbReference type="InterPro" id="IPR036942">
    <property type="entry name" value="Beta-barrel_TonB_sf"/>
</dbReference>
<dbReference type="Gene3D" id="2.170.130.10">
    <property type="entry name" value="TonB-dependent receptor, plug domain"/>
    <property type="match status" value="1"/>
</dbReference>
<keyword evidence="5" id="KW-0472">Membrane</keyword>
<dbReference type="PROSITE" id="PS52016">
    <property type="entry name" value="TONB_DEPENDENT_REC_3"/>
    <property type="match status" value="1"/>
</dbReference>
<evidence type="ECO:0000256" key="4">
    <source>
        <dbReference type="ARBA" id="ARBA00022729"/>
    </source>
</evidence>
<gene>
    <name evidence="8" type="ORF">EZS27_024526</name>
</gene>
<dbReference type="PANTHER" id="PTHR30069:SF29">
    <property type="entry name" value="HEMOGLOBIN AND HEMOGLOBIN-HAPTOGLOBIN-BINDING PROTEIN 1-RELATED"/>
    <property type="match status" value="1"/>
</dbReference>
<dbReference type="SUPFAM" id="SSF56935">
    <property type="entry name" value="Porins"/>
    <property type="match status" value="1"/>
</dbReference>
<dbReference type="Gene3D" id="2.40.170.20">
    <property type="entry name" value="TonB-dependent receptor, beta-barrel domain"/>
    <property type="match status" value="1"/>
</dbReference>
<keyword evidence="6" id="KW-0998">Cell outer membrane</keyword>
<keyword evidence="4" id="KW-0732">Signal</keyword>
<evidence type="ECO:0000256" key="2">
    <source>
        <dbReference type="ARBA" id="ARBA00022448"/>
    </source>
</evidence>
<name>A0A5J4QZH3_9ZZZZ</name>
<dbReference type="InterPro" id="IPR012910">
    <property type="entry name" value="Plug_dom"/>
</dbReference>
<dbReference type="PANTHER" id="PTHR30069">
    <property type="entry name" value="TONB-DEPENDENT OUTER MEMBRANE RECEPTOR"/>
    <property type="match status" value="1"/>
</dbReference>
<organism evidence="8">
    <name type="scientific">termite gut metagenome</name>
    <dbReference type="NCBI Taxonomy" id="433724"/>
    <lineage>
        <taxon>unclassified sequences</taxon>
        <taxon>metagenomes</taxon>
        <taxon>organismal metagenomes</taxon>
    </lineage>
</organism>
<reference evidence="8" key="1">
    <citation type="submission" date="2019-03" db="EMBL/GenBank/DDBJ databases">
        <title>Single cell metagenomics reveals metabolic interactions within the superorganism composed of flagellate Streblomastix strix and complex community of Bacteroidetes bacteria on its surface.</title>
        <authorList>
            <person name="Treitli S.C."/>
            <person name="Kolisko M."/>
            <person name="Husnik F."/>
            <person name="Keeling P."/>
            <person name="Hampl V."/>
        </authorList>
    </citation>
    <scope>NUCLEOTIDE SEQUENCE</scope>
    <source>
        <strain evidence="8">STM</strain>
    </source>
</reference>
<evidence type="ECO:0000256" key="6">
    <source>
        <dbReference type="ARBA" id="ARBA00023237"/>
    </source>
</evidence>
<feature type="domain" description="TonB-dependent receptor plug" evidence="7">
    <location>
        <begin position="51"/>
        <end position="148"/>
    </location>
</feature>
<dbReference type="GO" id="GO:0015344">
    <property type="term" value="F:siderophore uptake transmembrane transporter activity"/>
    <property type="evidence" value="ECO:0007669"/>
    <property type="project" value="TreeGrafter"/>
</dbReference>
<dbReference type="InterPro" id="IPR039426">
    <property type="entry name" value="TonB-dep_rcpt-like"/>
</dbReference>
<dbReference type="EMBL" id="SNRY01002180">
    <property type="protein sequence ID" value="KAA6326360.1"/>
    <property type="molecule type" value="Genomic_DNA"/>
</dbReference>
<keyword evidence="2" id="KW-0813">Transport</keyword>
<keyword evidence="8" id="KW-0675">Receptor</keyword>
<evidence type="ECO:0000256" key="3">
    <source>
        <dbReference type="ARBA" id="ARBA00022692"/>
    </source>
</evidence>
<dbReference type="GO" id="GO:0009279">
    <property type="term" value="C:cell outer membrane"/>
    <property type="evidence" value="ECO:0007669"/>
    <property type="project" value="UniProtKB-SubCell"/>
</dbReference>
<dbReference type="GO" id="GO:0044718">
    <property type="term" value="P:siderophore transmembrane transport"/>
    <property type="evidence" value="ECO:0007669"/>
    <property type="project" value="TreeGrafter"/>
</dbReference>
<dbReference type="InterPro" id="IPR037066">
    <property type="entry name" value="Plug_dom_sf"/>
</dbReference>
<evidence type="ECO:0000259" key="7">
    <source>
        <dbReference type="Pfam" id="PF07715"/>
    </source>
</evidence>
<sequence length="688" mass="76864">MKTFLSLSLSLFFLFNIALSAFAQSDSISRVYSLGEISVLGSKSGELLTDKVNETQFLEFNKVNLTEAANLLPGLTITDGGGGRNEGQIFLRGFGSLQTPIFYDGIPIYVPYDGNVDINRFTTFDLSQITVSKGLTSVLYGPNTMGGAINLVSRNPVKAFEVNGISSLKFSEKGLNGTHISANIGSKSEKFYVLGSFSYLDNAFLSLPKKFMQGTNEDGGRRENSDTEDLKFSAKVGYTPNTTDEYSFNVIIQNAQKGIPLGVNGNAQYRRYPEYNKNSVYYRSKTALGKTTSMSITAFYDNFYNIMGQYDDAGYVLQNKNNAFQSIYDDYSTGGSVNFSSSCFSNNLLKLSLYEKYDSHKEHNAAIAANEATGQNEKSGEPIQEYLDNTVSIGLEDVYSLNKSIDLIAGVNYSYRGNNQAQEYGTHYLTGEKDIAWDFPTGSDDAFNYQLAAVFTPIEHHEISLSASRKSRFATQKERYSSRFGTTVPNPDLASEFSWIFDLTYKGSIQSIFQYELSVFYNAIDNAIYAVSIPGEYQPDGITLMVTNQNVGKSFATGYEIALGYRPTNTLAFGANYSFIYRENRENKDLKFTDVPAHKAVLFGRFSLPNHPKVYLHIDWELNSKRYYTSTGETLPGFGLLNTKFSTKVWNGFSVEAGVKNIFDKEYSYFLNYPREGRTFLTSVVYDF</sequence>
<accession>A0A5J4QZH3</accession>
<proteinExistence type="predicted"/>
<protein>
    <submittedName>
        <fullName evidence="8">TonB-dependent receptor</fullName>
    </submittedName>
</protein>
<dbReference type="AlphaFoldDB" id="A0A5J4QZH3"/>
<comment type="caution">
    <text evidence="8">The sequence shown here is derived from an EMBL/GenBank/DDBJ whole genome shotgun (WGS) entry which is preliminary data.</text>
</comment>
<keyword evidence="3" id="KW-0812">Transmembrane</keyword>